<sequence>MIKPTEAAQTPVIERVQRLIRDLEAGAILGYDGPQEYWTSRMGAEASAEVARLLTAALAVEAGTVGVKPLEWTEGVGLWTAQTQFVACYSVWEVDADKWRCSLLDGDFPTAYAAKAAAQEDYEACIRSALTTSPASSGVEVEAVATAKWVGEEGSFPKDAPVTILAVDNDDPDVPARRAAWVRYWPEGRDFPRYRSCDMCDLEVAAPSLSAGAGGEERG</sequence>
<gene>
    <name evidence="1" type="ORF">GGQ64_005364</name>
</gene>
<dbReference type="AlphaFoldDB" id="A0A7W6GM60"/>
<dbReference type="RefSeq" id="WP_183808269.1">
    <property type="nucleotide sequence ID" value="NZ_JACIEE010000015.1"/>
</dbReference>
<accession>A0A7W6GM60</accession>
<reference evidence="1 2" key="1">
    <citation type="submission" date="2020-08" db="EMBL/GenBank/DDBJ databases">
        <title>Genomic Encyclopedia of Type Strains, Phase IV (KMG-IV): sequencing the most valuable type-strain genomes for metagenomic binning, comparative biology and taxonomic classification.</title>
        <authorList>
            <person name="Goeker M."/>
        </authorList>
    </citation>
    <scope>NUCLEOTIDE SEQUENCE [LARGE SCALE GENOMIC DNA]</scope>
    <source>
        <strain evidence="1 2">DSM 100211</strain>
    </source>
</reference>
<dbReference type="EMBL" id="JACIEE010000015">
    <property type="protein sequence ID" value="MBB3980117.1"/>
    <property type="molecule type" value="Genomic_DNA"/>
</dbReference>
<comment type="caution">
    <text evidence="1">The sequence shown here is derived from an EMBL/GenBank/DDBJ whole genome shotgun (WGS) entry which is preliminary data.</text>
</comment>
<name>A0A7W6GM60_9HYPH</name>
<evidence type="ECO:0000313" key="1">
    <source>
        <dbReference type="EMBL" id="MBB3980117.1"/>
    </source>
</evidence>
<protein>
    <submittedName>
        <fullName evidence="1">Uncharacterized protein</fullName>
    </submittedName>
</protein>
<keyword evidence="2" id="KW-1185">Reference proteome</keyword>
<dbReference type="Proteomes" id="UP000574761">
    <property type="component" value="Unassembled WGS sequence"/>
</dbReference>
<evidence type="ECO:0000313" key="2">
    <source>
        <dbReference type="Proteomes" id="UP000574761"/>
    </source>
</evidence>
<organism evidence="1 2">
    <name type="scientific">Mycoplana azooxidifex</name>
    <dbReference type="NCBI Taxonomy" id="1636188"/>
    <lineage>
        <taxon>Bacteria</taxon>
        <taxon>Pseudomonadati</taxon>
        <taxon>Pseudomonadota</taxon>
        <taxon>Alphaproteobacteria</taxon>
        <taxon>Hyphomicrobiales</taxon>
        <taxon>Rhizobiaceae</taxon>
        <taxon>Mycoplana</taxon>
    </lineage>
</organism>
<proteinExistence type="predicted"/>